<keyword evidence="3" id="KW-1185">Reference proteome</keyword>
<dbReference type="OrthoDB" id="1916097at2759"/>
<sequence length="167" mass="18785">MPSGNMMISEKLQFVDERDGFISWLRGEFAAANAIIDSLCHHLRTTGEPNEYDVVLSSIQQRRCNWHPVLHMQQYFSVSEVLFALQQVAWSKQQRHLDQKKSLGGCYYNSSSWRPNVRGEANNFSPQSGNVGMRKGDEKQGRGVVESSDESGSTLTIEEKQQGGNSS</sequence>
<dbReference type="GO" id="GO:0032451">
    <property type="term" value="F:demethylase activity"/>
    <property type="evidence" value="ECO:0007669"/>
    <property type="project" value="InterPro"/>
</dbReference>
<protein>
    <submittedName>
        <fullName evidence="2">Uncharacterized protein</fullName>
    </submittedName>
</protein>
<evidence type="ECO:0000256" key="1">
    <source>
        <dbReference type="SAM" id="MobiDB-lite"/>
    </source>
</evidence>
<reference evidence="2 3" key="1">
    <citation type="journal article" date="2020" name="IScience">
        <title>Genome Sequencing of the Endangered Kingdonia uniflora (Circaeasteraceae, Ranunculales) Reveals Potential Mechanisms of Evolutionary Specialization.</title>
        <authorList>
            <person name="Sun Y."/>
            <person name="Deng T."/>
            <person name="Zhang A."/>
            <person name="Moore M.J."/>
            <person name="Landis J.B."/>
            <person name="Lin N."/>
            <person name="Zhang H."/>
            <person name="Zhang X."/>
            <person name="Huang J."/>
            <person name="Zhang X."/>
            <person name="Sun H."/>
            <person name="Wang H."/>
        </authorList>
    </citation>
    <scope>NUCLEOTIDE SEQUENCE [LARGE SCALE GENOMIC DNA]</scope>
    <source>
        <strain evidence="2">TB1705</strain>
        <tissue evidence="2">Leaf</tissue>
    </source>
</reference>
<feature type="region of interest" description="Disordered" evidence="1">
    <location>
        <begin position="118"/>
        <end position="167"/>
    </location>
</feature>
<accession>A0A7J7LVG0</accession>
<proteinExistence type="predicted"/>
<dbReference type="InterPro" id="IPR044842">
    <property type="entry name" value="ALKBH9B/ALKBH10B-like"/>
</dbReference>
<organism evidence="2 3">
    <name type="scientific">Kingdonia uniflora</name>
    <dbReference type="NCBI Taxonomy" id="39325"/>
    <lineage>
        <taxon>Eukaryota</taxon>
        <taxon>Viridiplantae</taxon>
        <taxon>Streptophyta</taxon>
        <taxon>Embryophyta</taxon>
        <taxon>Tracheophyta</taxon>
        <taxon>Spermatophyta</taxon>
        <taxon>Magnoliopsida</taxon>
        <taxon>Ranunculales</taxon>
        <taxon>Circaeasteraceae</taxon>
        <taxon>Kingdonia</taxon>
    </lineage>
</organism>
<dbReference type="EMBL" id="JACGCM010001965">
    <property type="protein sequence ID" value="KAF6146548.1"/>
    <property type="molecule type" value="Genomic_DNA"/>
</dbReference>
<comment type="caution">
    <text evidence="2">The sequence shown here is derived from an EMBL/GenBank/DDBJ whole genome shotgun (WGS) entry which is preliminary data.</text>
</comment>
<name>A0A7J7LVG0_9MAGN</name>
<dbReference type="GO" id="GO:0006402">
    <property type="term" value="P:mRNA catabolic process"/>
    <property type="evidence" value="ECO:0007669"/>
    <property type="project" value="InterPro"/>
</dbReference>
<evidence type="ECO:0000313" key="2">
    <source>
        <dbReference type="EMBL" id="KAF6146548.1"/>
    </source>
</evidence>
<gene>
    <name evidence="2" type="ORF">GIB67_008834</name>
</gene>
<dbReference type="GO" id="GO:0003729">
    <property type="term" value="F:mRNA binding"/>
    <property type="evidence" value="ECO:0007669"/>
    <property type="project" value="InterPro"/>
</dbReference>
<feature type="compositionally biased region" description="Polar residues" evidence="1">
    <location>
        <begin position="150"/>
        <end position="167"/>
    </location>
</feature>
<dbReference type="PANTHER" id="PTHR31447">
    <property type="entry name" value="HYDROXYPROLINE-RICH GLYCOPROTEIN FAMILY PROTEIN-RELATED"/>
    <property type="match status" value="1"/>
</dbReference>
<dbReference type="Proteomes" id="UP000541444">
    <property type="component" value="Unassembled WGS sequence"/>
</dbReference>
<dbReference type="PANTHER" id="PTHR31447:SF0">
    <property type="entry name" value="HYDROXYPROLINE-RICH GLYCOPROTEIN FAMILY PROTEIN"/>
    <property type="match status" value="1"/>
</dbReference>
<evidence type="ECO:0000313" key="3">
    <source>
        <dbReference type="Proteomes" id="UP000541444"/>
    </source>
</evidence>
<dbReference type="AlphaFoldDB" id="A0A7J7LVG0"/>